<protein>
    <submittedName>
        <fullName evidence="5">Scyllo-inositol 2-dehydrogenase (NAD(+))</fullName>
    </submittedName>
</protein>
<comment type="caution">
    <text evidence="5">The sequence shown here is derived from an EMBL/GenBank/DDBJ whole genome shotgun (WGS) entry which is preliminary data.</text>
</comment>
<keyword evidence="6" id="KW-1185">Reference proteome</keyword>
<dbReference type="Proteomes" id="UP000325902">
    <property type="component" value="Unassembled WGS sequence"/>
</dbReference>
<dbReference type="OrthoDB" id="446809at2759"/>
<dbReference type="PANTHER" id="PTHR42840">
    <property type="entry name" value="NAD(P)-BINDING ROSSMANN-FOLD SUPERFAMILY PROTEIN-RELATED"/>
    <property type="match status" value="1"/>
</dbReference>
<evidence type="ECO:0000259" key="4">
    <source>
        <dbReference type="Pfam" id="PF22725"/>
    </source>
</evidence>
<dbReference type="AlphaFoldDB" id="A0A5N5DR82"/>
<keyword evidence="2" id="KW-0560">Oxidoreductase</keyword>
<dbReference type="GO" id="GO:0000166">
    <property type="term" value="F:nucleotide binding"/>
    <property type="evidence" value="ECO:0007669"/>
    <property type="project" value="InterPro"/>
</dbReference>
<dbReference type="InterPro" id="IPR000683">
    <property type="entry name" value="Gfo/Idh/MocA-like_OxRdtase_N"/>
</dbReference>
<feature type="domain" description="GFO/IDH/MocA-like oxidoreductase" evidence="4">
    <location>
        <begin position="148"/>
        <end position="278"/>
    </location>
</feature>
<dbReference type="GO" id="GO:0005737">
    <property type="term" value="C:cytoplasm"/>
    <property type="evidence" value="ECO:0007669"/>
    <property type="project" value="TreeGrafter"/>
</dbReference>
<name>A0A5N5DR82_9PEZI</name>
<dbReference type="GO" id="GO:0006740">
    <property type="term" value="P:NADPH regeneration"/>
    <property type="evidence" value="ECO:0007669"/>
    <property type="project" value="TreeGrafter"/>
</dbReference>
<dbReference type="Pfam" id="PF22725">
    <property type="entry name" value="GFO_IDH_MocA_C3"/>
    <property type="match status" value="1"/>
</dbReference>
<sequence>MTITTNKRAEPRRLAIGVVGIGRIGRQHALNALHNVHRTKLLCACSPAPQDLEWADEHLVPYGVNVYPSFEEMIAEPGLEAVIIASTTKVHYEQVTACVKRGLHVLCEKPLSMSVAESQAIVDLCSKPEYKHLKVMTAFSRRFDGSYLNAVKAIEEGRIGQPVVVRSETRDKFDDSEFYDRYVMANPGIFIDTAVHDIDLTFAFMGNHLKPKSCHAIGTIARHHKLAQIGDVDNATGCVEWYPPAPGKVAPISYYFFSRIMHHGFDNPTEIIGTDGALKINLHPHRDLVVQANSNGIGNDVMPDFYERYEKAFVTELRVFADAVLDSKELPYPLDVAVKGMDIAAALQESLRTGKKIEWDENGNRISPSK</sequence>
<dbReference type="Gene3D" id="3.30.360.10">
    <property type="entry name" value="Dihydrodipicolinate Reductase, domain 2"/>
    <property type="match status" value="1"/>
</dbReference>
<dbReference type="Pfam" id="PF01408">
    <property type="entry name" value="GFO_IDH_MocA"/>
    <property type="match status" value="1"/>
</dbReference>
<dbReference type="Gene3D" id="3.40.50.720">
    <property type="entry name" value="NAD(P)-binding Rossmann-like Domain"/>
    <property type="match status" value="1"/>
</dbReference>
<evidence type="ECO:0000256" key="2">
    <source>
        <dbReference type="ARBA" id="ARBA00023002"/>
    </source>
</evidence>
<dbReference type="InterPro" id="IPR036291">
    <property type="entry name" value="NAD(P)-bd_dom_sf"/>
</dbReference>
<organism evidence="5 6">
    <name type="scientific">Lasiodiplodia theobromae</name>
    <dbReference type="NCBI Taxonomy" id="45133"/>
    <lineage>
        <taxon>Eukaryota</taxon>
        <taxon>Fungi</taxon>
        <taxon>Dikarya</taxon>
        <taxon>Ascomycota</taxon>
        <taxon>Pezizomycotina</taxon>
        <taxon>Dothideomycetes</taxon>
        <taxon>Dothideomycetes incertae sedis</taxon>
        <taxon>Botryosphaeriales</taxon>
        <taxon>Botryosphaeriaceae</taxon>
        <taxon>Lasiodiplodia</taxon>
    </lineage>
</organism>
<dbReference type="EMBL" id="VCHE01000004">
    <property type="protein sequence ID" value="KAB2580273.1"/>
    <property type="molecule type" value="Genomic_DNA"/>
</dbReference>
<evidence type="ECO:0000313" key="5">
    <source>
        <dbReference type="EMBL" id="KAB2580273.1"/>
    </source>
</evidence>
<reference evidence="5 6" key="1">
    <citation type="journal article" date="2019" name="Sci. Rep.">
        <title>A multi-omics analysis of the grapevine pathogen Lasiodiplodia theobromae reveals that temperature affects the expression of virulence- and pathogenicity-related genes.</title>
        <authorList>
            <person name="Felix C."/>
            <person name="Meneses R."/>
            <person name="Goncalves M.F.M."/>
            <person name="Tilleman L."/>
            <person name="Duarte A.S."/>
            <person name="Jorrin-Novo J.V."/>
            <person name="Van de Peer Y."/>
            <person name="Deforce D."/>
            <person name="Van Nieuwerburgh F."/>
            <person name="Esteves A.C."/>
            <person name="Alves A."/>
        </authorList>
    </citation>
    <scope>NUCLEOTIDE SEQUENCE [LARGE SCALE GENOMIC DNA]</scope>
    <source>
        <strain evidence="5 6">LA-SOL3</strain>
    </source>
</reference>
<dbReference type="SUPFAM" id="SSF55347">
    <property type="entry name" value="Glyceraldehyde-3-phosphate dehydrogenase-like, C-terminal domain"/>
    <property type="match status" value="1"/>
</dbReference>
<proteinExistence type="inferred from homology"/>
<dbReference type="SUPFAM" id="SSF51735">
    <property type="entry name" value="NAD(P)-binding Rossmann-fold domains"/>
    <property type="match status" value="1"/>
</dbReference>
<accession>A0A5N5DR82</accession>
<evidence type="ECO:0000256" key="1">
    <source>
        <dbReference type="ARBA" id="ARBA00010928"/>
    </source>
</evidence>
<evidence type="ECO:0000313" key="6">
    <source>
        <dbReference type="Proteomes" id="UP000325902"/>
    </source>
</evidence>
<feature type="domain" description="Gfo/Idh/MocA-like oxidoreductase N-terminal" evidence="3">
    <location>
        <begin position="15"/>
        <end position="127"/>
    </location>
</feature>
<gene>
    <name evidence="5" type="primary">iolX_4</name>
    <name evidence="5" type="ORF">DBV05_g1199</name>
</gene>
<dbReference type="InterPro" id="IPR055170">
    <property type="entry name" value="GFO_IDH_MocA-like_dom"/>
</dbReference>
<comment type="similarity">
    <text evidence="1">Belongs to the Gfo/Idh/MocA family.</text>
</comment>
<dbReference type="PANTHER" id="PTHR42840:SF3">
    <property type="entry name" value="BINDING ROSSMANN FOLD OXIDOREDUCTASE, PUTATIVE (AFU_ORTHOLOGUE AFUA_2G10240)-RELATED"/>
    <property type="match status" value="1"/>
</dbReference>
<evidence type="ECO:0000259" key="3">
    <source>
        <dbReference type="Pfam" id="PF01408"/>
    </source>
</evidence>
<dbReference type="GO" id="GO:0016491">
    <property type="term" value="F:oxidoreductase activity"/>
    <property type="evidence" value="ECO:0007669"/>
    <property type="project" value="UniProtKB-KW"/>
</dbReference>